<gene>
    <name evidence="1" type="ORF">BKM31_20955</name>
</gene>
<keyword evidence="2" id="KW-1185">Reference proteome</keyword>
<name>A0A1V0A071_9ACTN</name>
<dbReference type="AlphaFoldDB" id="A0A1V0A071"/>
<dbReference type="InterPro" id="IPR036866">
    <property type="entry name" value="RibonucZ/Hydroxyglut_hydro"/>
</dbReference>
<evidence type="ECO:0000313" key="1">
    <source>
        <dbReference type="EMBL" id="AQZ63598.1"/>
    </source>
</evidence>
<dbReference type="EMBL" id="CP017717">
    <property type="protein sequence ID" value="AQZ63598.1"/>
    <property type="molecule type" value="Genomic_DNA"/>
</dbReference>
<protein>
    <recommendedName>
        <fullName evidence="3">Metallo-beta-lactamase domain-containing protein</fullName>
    </recommendedName>
</protein>
<dbReference type="Gene3D" id="3.60.15.10">
    <property type="entry name" value="Ribonuclease Z/Hydroxyacylglutathione hydrolase-like"/>
    <property type="match status" value="1"/>
</dbReference>
<sequence length="97" mass="10519">MIYEDSVAPLHQAGQVVLWDGQHRIDEHLTLESAPGHTPGPSVLRLASRGERALGRAADERELLVPAHFGGTGVVEVRRDGDRFALAPPTSFEAERA</sequence>
<dbReference type="KEGG" id="noa:BKM31_20955"/>
<dbReference type="Proteomes" id="UP000190797">
    <property type="component" value="Chromosome"/>
</dbReference>
<reference evidence="2" key="1">
    <citation type="journal article" date="2017" name="Med. Chem. Commun.">
        <title>Nonomuraea sp. ATCC 55076 harbours the largest actinomycete chromosome to date and the kistamicin biosynthetic gene cluster.</title>
        <authorList>
            <person name="Nazari B."/>
            <person name="Forneris C.C."/>
            <person name="Gibson M.I."/>
            <person name="Moon K."/>
            <person name="Schramma K.R."/>
            <person name="Seyedsayamdost M.R."/>
        </authorList>
    </citation>
    <scope>NUCLEOTIDE SEQUENCE [LARGE SCALE GENOMIC DNA]</scope>
    <source>
        <strain evidence="2">ATCC 55076</strain>
    </source>
</reference>
<evidence type="ECO:0000313" key="2">
    <source>
        <dbReference type="Proteomes" id="UP000190797"/>
    </source>
</evidence>
<evidence type="ECO:0008006" key="3">
    <source>
        <dbReference type="Google" id="ProtNLM"/>
    </source>
</evidence>
<proteinExistence type="predicted"/>
<dbReference type="STRING" id="1909395.BKM31_20955"/>
<organism evidence="1 2">
    <name type="scientific">[Actinomadura] parvosata subsp. kistnae</name>
    <dbReference type="NCBI Taxonomy" id="1909395"/>
    <lineage>
        <taxon>Bacteria</taxon>
        <taxon>Bacillati</taxon>
        <taxon>Actinomycetota</taxon>
        <taxon>Actinomycetes</taxon>
        <taxon>Streptosporangiales</taxon>
        <taxon>Streptosporangiaceae</taxon>
        <taxon>Nonomuraea</taxon>
    </lineage>
</organism>
<accession>A0A1V0A071</accession>
<dbReference type="RefSeq" id="WP_329607741.1">
    <property type="nucleotide sequence ID" value="NZ_CP017717.1"/>
</dbReference>
<dbReference type="SUPFAM" id="SSF56281">
    <property type="entry name" value="Metallo-hydrolase/oxidoreductase"/>
    <property type="match status" value="1"/>
</dbReference>